<organism evidence="1 2">
    <name type="scientific">Dissostichus eleginoides</name>
    <name type="common">Patagonian toothfish</name>
    <name type="synonym">Dissostichus amissus</name>
    <dbReference type="NCBI Taxonomy" id="100907"/>
    <lineage>
        <taxon>Eukaryota</taxon>
        <taxon>Metazoa</taxon>
        <taxon>Chordata</taxon>
        <taxon>Craniata</taxon>
        <taxon>Vertebrata</taxon>
        <taxon>Euteleostomi</taxon>
        <taxon>Actinopterygii</taxon>
        <taxon>Neopterygii</taxon>
        <taxon>Teleostei</taxon>
        <taxon>Neoteleostei</taxon>
        <taxon>Acanthomorphata</taxon>
        <taxon>Eupercaria</taxon>
        <taxon>Perciformes</taxon>
        <taxon>Notothenioidei</taxon>
        <taxon>Nototheniidae</taxon>
        <taxon>Dissostichus</taxon>
    </lineage>
</organism>
<proteinExistence type="predicted"/>
<dbReference type="Proteomes" id="UP001228049">
    <property type="component" value="Unassembled WGS sequence"/>
</dbReference>
<evidence type="ECO:0000313" key="1">
    <source>
        <dbReference type="EMBL" id="KAK1891887.1"/>
    </source>
</evidence>
<feature type="non-terminal residue" evidence="1">
    <location>
        <position position="105"/>
    </location>
</feature>
<reference evidence="1" key="1">
    <citation type="submission" date="2023-04" db="EMBL/GenBank/DDBJ databases">
        <title>Chromosome-level genome of Chaenocephalus aceratus.</title>
        <authorList>
            <person name="Park H."/>
        </authorList>
    </citation>
    <scope>NUCLEOTIDE SEQUENCE</scope>
    <source>
        <strain evidence="1">DE</strain>
        <tissue evidence="1">Muscle</tissue>
    </source>
</reference>
<keyword evidence="2" id="KW-1185">Reference proteome</keyword>
<gene>
    <name evidence="1" type="ORF">KUDE01_010711</name>
</gene>
<evidence type="ECO:0000313" key="2">
    <source>
        <dbReference type="Proteomes" id="UP001228049"/>
    </source>
</evidence>
<dbReference type="AlphaFoldDB" id="A0AAD9BZQ7"/>
<comment type="caution">
    <text evidence="1">The sequence shown here is derived from an EMBL/GenBank/DDBJ whole genome shotgun (WGS) entry which is preliminary data.</text>
</comment>
<sequence length="105" mass="11002">MHLGPAVVSSSPLFGASVQRQMTALISLTQSPNKTRGVELLPLVFTVSPTASWRMLLTLICVSQPTCSGLITSAPLCLYFITEELSLLGAPSSHAAGLTGTMITL</sequence>
<accession>A0AAD9BZQ7</accession>
<dbReference type="EMBL" id="JASDAP010000015">
    <property type="protein sequence ID" value="KAK1891887.1"/>
    <property type="molecule type" value="Genomic_DNA"/>
</dbReference>
<name>A0AAD9BZQ7_DISEL</name>
<protein>
    <submittedName>
        <fullName evidence="1">Uncharacterized protein</fullName>
    </submittedName>
</protein>